<dbReference type="Proteomes" id="UP001549920">
    <property type="component" value="Unassembled WGS sequence"/>
</dbReference>
<dbReference type="Pfam" id="PF03564">
    <property type="entry name" value="DUF1759"/>
    <property type="match status" value="1"/>
</dbReference>
<reference evidence="2 3" key="1">
    <citation type="submission" date="2024-06" db="EMBL/GenBank/DDBJ databases">
        <title>A chromosome-level genome assembly of beet webworm, Loxostege sticticalis.</title>
        <authorList>
            <person name="Zhang Y."/>
        </authorList>
    </citation>
    <scope>NUCLEOTIDE SEQUENCE [LARGE SCALE GENOMIC DNA]</scope>
    <source>
        <strain evidence="2">AQ026</strain>
        <tissue evidence="2">Whole body</tissue>
    </source>
</reference>
<dbReference type="InterPro" id="IPR036397">
    <property type="entry name" value="RNaseH_sf"/>
</dbReference>
<dbReference type="EMBL" id="JBEUOH010000016">
    <property type="protein sequence ID" value="KAL0872225.1"/>
    <property type="molecule type" value="Genomic_DNA"/>
</dbReference>
<dbReference type="InterPro" id="IPR043502">
    <property type="entry name" value="DNA/RNA_pol_sf"/>
</dbReference>
<dbReference type="Pfam" id="PF18701">
    <property type="entry name" value="DUF5641"/>
    <property type="match status" value="1"/>
</dbReference>
<evidence type="ECO:0000313" key="3">
    <source>
        <dbReference type="Proteomes" id="UP001549920"/>
    </source>
</evidence>
<evidence type="ECO:0000313" key="2">
    <source>
        <dbReference type="EMBL" id="KAL0872225.1"/>
    </source>
</evidence>
<dbReference type="PANTHER" id="PTHR47331">
    <property type="entry name" value="PHD-TYPE DOMAIN-CONTAINING PROTEIN"/>
    <property type="match status" value="1"/>
</dbReference>
<dbReference type="InterPro" id="IPR005312">
    <property type="entry name" value="DUF1759"/>
</dbReference>
<gene>
    <name evidence="2" type="ORF">ABMA27_004622</name>
</gene>
<accession>A0ABR3HP91</accession>
<name>A0ABR3HP91_LOXSC</name>
<dbReference type="InterPro" id="IPR040676">
    <property type="entry name" value="DUF5641"/>
</dbReference>
<dbReference type="SUPFAM" id="SSF56672">
    <property type="entry name" value="DNA/RNA polymerases"/>
    <property type="match status" value="1"/>
</dbReference>
<dbReference type="InterPro" id="IPR021109">
    <property type="entry name" value="Peptidase_aspartic_dom_sf"/>
</dbReference>
<protein>
    <recommendedName>
        <fullName evidence="1">Integrase catalytic domain-containing protein</fullName>
    </recommendedName>
</protein>
<dbReference type="InterPro" id="IPR001584">
    <property type="entry name" value="Integrase_cat-core"/>
</dbReference>
<feature type="domain" description="Integrase catalytic" evidence="1">
    <location>
        <begin position="1423"/>
        <end position="1610"/>
    </location>
</feature>
<dbReference type="PANTHER" id="PTHR47331:SF4">
    <property type="entry name" value="PEPTIDASE S1 DOMAIN-CONTAINING PROTEIN"/>
    <property type="match status" value="1"/>
</dbReference>
<dbReference type="CDD" id="cd01644">
    <property type="entry name" value="RT_pepA17"/>
    <property type="match status" value="1"/>
</dbReference>
<dbReference type="Gene3D" id="2.40.70.10">
    <property type="entry name" value="Acid Proteases"/>
    <property type="match status" value="1"/>
</dbReference>
<dbReference type="InterPro" id="IPR008042">
    <property type="entry name" value="Retrotrans_Pao"/>
</dbReference>
<organism evidence="2 3">
    <name type="scientific">Loxostege sticticalis</name>
    <name type="common">Beet webworm moth</name>
    <dbReference type="NCBI Taxonomy" id="481309"/>
    <lineage>
        <taxon>Eukaryota</taxon>
        <taxon>Metazoa</taxon>
        <taxon>Ecdysozoa</taxon>
        <taxon>Arthropoda</taxon>
        <taxon>Hexapoda</taxon>
        <taxon>Insecta</taxon>
        <taxon>Pterygota</taxon>
        <taxon>Neoptera</taxon>
        <taxon>Endopterygota</taxon>
        <taxon>Lepidoptera</taxon>
        <taxon>Glossata</taxon>
        <taxon>Ditrysia</taxon>
        <taxon>Pyraloidea</taxon>
        <taxon>Crambidae</taxon>
        <taxon>Pyraustinae</taxon>
        <taxon>Loxostege</taxon>
    </lineage>
</organism>
<dbReference type="SUPFAM" id="SSF53098">
    <property type="entry name" value="Ribonuclease H-like"/>
    <property type="match status" value="1"/>
</dbReference>
<comment type="caution">
    <text evidence="2">The sequence shown here is derived from an EMBL/GenBank/DDBJ whole genome shotgun (WGS) entry which is preliminary data.</text>
</comment>
<dbReference type="Pfam" id="PF05380">
    <property type="entry name" value="Peptidase_A17"/>
    <property type="match status" value="1"/>
</dbReference>
<dbReference type="CDD" id="cd00303">
    <property type="entry name" value="retropepsin_like"/>
    <property type="match status" value="1"/>
</dbReference>
<evidence type="ECO:0000259" key="1">
    <source>
        <dbReference type="PROSITE" id="PS50994"/>
    </source>
</evidence>
<keyword evidence="3" id="KW-1185">Reference proteome</keyword>
<dbReference type="PROSITE" id="PS50994">
    <property type="entry name" value="INTEGRASE"/>
    <property type="match status" value="1"/>
</dbReference>
<dbReference type="InterPro" id="IPR012337">
    <property type="entry name" value="RNaseH-like_sf"/>
</dbReference>
<proteinExistence type="predicted"/>
<sequence length="1725" mass="196669">MADKLIKKRSSLKAKVTNFNNYLTILKSCEKLSDLQVLDLENRFKSFETILNEFDKLQTEIELLSDDPEPEDIYAERFKFEELYYPLIATAQSLLGAARQHQQHGSSAGSVSNSEVSGGTKNNFIRLPKIDLPRFDGSYQCWLEYRDTFLSLIHNNHGIDSINKFHYLRASLQGAAAEIIKNIDFKSDNYEMAWDLLCDRFNNSRLLISNHVQALFNAEPIKYECSSLLRRLTDTINKNIRALKALNEPTQHWDTLIIYMMSLKLDSITFRNWEEHRNNLSNSPTLLQFCTFINNKADLLETLEENKKLQTNIKTNTNKSNSFVITSNQSLYNYNNNVQDRNNIICPLCTQNHYLYSCDAFRKLTVEDRLQKAKSFNVCMNCLRVGHVEKRCRFSRCKYCKSRHNTLLHLEAENSLVEHNPMPNPSYANVSLSANILPTSQRNVLLSTAVVRVVSDKGKRCNARVLLDSGSTAHFITNSLCDKLGLSRVDISSKVTGINNQCSNSAQSCNLTIESSYNDYTINLNCLILPEITRRLPASYINVECIPIPTGLFMADPSFNIPSEIDILLGAELFWEVIQSNHINLGKNLPKLCESKFGWLISGSVPTTTKLNHSYVCNFSNTNNLELNKFWELDSISPKHCLSLEERACEDSFRLNTERNADGRFVVTMPLRADPAVLGDSYAMAKRRFLSLEKRFERDPNFKHLYMDFMHEYESLGHMTEQTNLSIDDRDEISYFMPHHGVLRESSTTTKLRAVFDASAKSSSGVSLNDIQYVGPTVQDDLFSILVRFRQHKYIISGDIEKMYRAILLNPSQRPLQRILFRKSPSEPLKVYTLNTVTYGTASAPYLATKCLVSLADVTSKPEVKRSIQRDFYVDDFLSGSDTIRGTIELCQEVRSILASAKLNLRKWQSNSPDIMKGIVEIENDSSLDLDLSDDHSSKTLGLLWMCKSDILSFSLNIDISKKVTKRQILSIISQIFDPLGLIGPCVVEAKIILQSLWLNKCDWDEEVPQDIADQWLSFVNTLHFLNNLNIPRWVMCNDCVIHEIHVFTDSSEKAYGACLYIRSIDSSNSINIRLVTSKNRIAPIKPTTMPRLELCGALLGSRLCAKVKESLTLPVSRCIFWCDSTIVLSWLSKPSTELKPFVRHRVNEIQETTFGSTWNYVPTRDNPADLVSRGVKADQISDSQLWWSGPTFLMQDEVNWPKLSKDIEKQDLPEMICNFVNQSENQIPNLINHNIVQELIQKYSNFNYLQRILAYLKRYIYNLQNPHNKLHGSLSNQEMQSSLKCILRTAQYEMFQDEYLILKSGNSLPHKNRLVSLSPFLDSDDIIRVGGRLDNSPYDYNVKHPILLCSKHHLTKILFISVHRKLFHAGPQLLLANVRQNYWPLGGRNLSRCTVQKCTVCFRHRAQSVQPIMGQLPNSRSNLEFPFLNSSVDYAGPILIADRKGRGCKLVKSYICIFVCLAVKAVHLELVTDLTKEAYMAALNRFVSRRGKPRSILSDNGTTFVGTCNQLREFLQNSNIADDVGQEGIEFHFVPAYSPHFNGISEAAVRSTKHHLKRLLKLTHFTYEEMATCLTQIEAVLNSRPLTPLSTDPLDFSALTPSHFLIGRSLTSVPHPQVADSGNISRLERFQRVEYIKQHFWKRFNTEYISLLQQKTKWSTSRGDITVGSLVLVKDKALPPLCWLLGRVVQVYPGSDGIVRVAELKTKKGTIRRGFNNICPLPLS</sequence>
<dbReference type="Gene3D" id="3.30.420.10">
    <property type="entry name" value="Ribonuclease H-like superfamily/Ribonuclease H"/>
    <property type="match status" value="1"/>
</dbReference>